<keyword evidence="7" id="KW-1185">Reference proteome</keyword>
<dbReference type="PRINTS" id="PR00469">
    <property type="entry name" value="PNDRDTASEII"/>
</dbReference>
<dbReference type="SUPFAM" id="SSF51905">
    <property type="entry name" value="FAD/NAD(P)-binding domain"/>
    <property type="match status" value="1"/>
</dbReference>
<sequence>MDERYDVVVVGGGAAGLGGALALARARRRVLVVDAGAPRNAPAGHVHNYLGRESMPPAELLAVGREEVAGYGGEVTTGSVTGAERVDGGFRVHLAEGRAVDARRLLVTTGLTDELPDVPGVRELWGSDVLHCPYCHGWEVRDRPIGVLGGPLGVYASLLWRQWSADVTLFRHTGPAPSEEEQEQLTARGVTVVEGEVTALETSGGRLSGVRLASGEVVAREALVVAPRFSANSAVLRSLGLETAELEMHGTVVGSYVPAEPTGATAVPGVWVAGNVTTLQAQVIGAVAAGLNAAGQINADLIAEDTRLAVAALREDGHAPHGEHDWEQQYRSHPQLWSGRPNAPLVEHAEALEPGAALDVGCGEGADAIWLAARGWRVTAVDLSPTALERAAGHAAAAGADVAARIDWRLADVTSGAPHARTYDLVTSHFLHLRGEQRRELFARLATAVAPGGTLLLVGHHPKDLESGASRPHQPDMFFTAEEVAASLEPGEWDVLVAEARPRPAHAHEGNVATVHDAVLVARRHR</sequence>
<dbReference type="Pfam" id="PF13649">
    <property type="entry name" value="Methyltransf_25"/>
    <property type="match status" value="1"/>
</dbReference>
<organism evidence="6 7">
    <name type="scientific">Blastococcus deserti</name>
    <dbReference type="NCBI Taxonomy" id="2259033"/>
    <lineage>
        <taxon>Bacteria</taxon>
        <taxon>Bacillati</taxon>
        <taxon>Actinomycetota</taxon>
        <taxon>Actinomycetes</taxon>
        <taxon>Geodermatophilales</taxon>
        <taxon>Geodermatophilaceae</taxon>
        <taxon>Blastococcus</taxon>
    </lineage>
</organism>
<dbReference type="InterPro" id="IPR041698">
    <property type="entry name" value="Methyltransf_25"/>
</dbReference>
<dbReference type="CDD" id="cd02440">
    <property type="entry name" value="AdoMet_MTases"/>
    <property type="match status" value="1"/>
</dbReference>
<keyword evidence="2" id="KW-0560">Oxidoreductase</keyword>
<keyword evidence="1" id="KW-0285">Flavoprotein</keyword>
<proteinExistence type="predicted"/>
<gene>
    <name evidence="6" type="ORF">ACFSHS_18075</name>
</gene>
<dbReference type="InterPro" id="IPR050097">
    <property type="entry name" value="Ferredoxin-NADP_redctase_2"/>
</dbReference>
<protein>
    <submittedName>
        <fullName evidence="6">FAD-dependent oxidoreductase</fullName>
    </submittedName>
</protein>
<name>A0ABW4XDN2_9ACTN</name>
<dbReference type="Pfam" id="PF07992">
    <property type="entry name" value="Pyr_redox_2"/>
    <property type="match status" value="1"/>
</dbReference>
<evidence type="ECO:0000313" key="6">
    <source>
        <dbReference type="EMBL" id="MFD2093470.1"/>
    </source>
</evidence>
<feature type="domain" description="Methyltransferase" evidence="5">
    <location>
        <begin position="358"/>
        <end position="453"/>
    </location>
</feature>
<accession>A0ABW4XDN2</accession>
<dbReference type="SUPFAM" id="SSF53335">
    <property type="entry name" value="S-adenosyl-L-methionine-dependent methyltransferases"/>
    <property type="match status" value="1"/>
</dbReference>
<dbReference type="EMBL" id="JBHUHP010000019">
    <property type="protein sequence ID" value="MFD2093470.1"/>
    <property type="molecule type" value="Genomic_DNA"/>
</dbReference>
<dbReference type="InterPro" id="IPR023753">
    <property type="entry name" value="FAD/NAD-binding_dom"/>
</dbReference>
<evidence type="ECO:0000259" key="5">
    <source>
        <dbReference type="Pfam" id="PF13649"/>
    </source>
</evidence>
<evidence type="ECO:0000256" key="1">
    <source>
        <dbReference type="ARBA" id="ARBA00022630"/>
    </source>
</evidence>
<evidence type="ECO:0000259" key="4">
    <source>
        <dbReference type="Pfam" id="PF07992"/>
    </source>
</evidence>
<evidence type="ECO:0000313" key="7">
    <source>
        <dbReference type="Proteomes" id="UP001597402"/>
    </source>
</evidence>
<dbReference type="Gene3D" id="3.40.50.150">
    <property type="entry name" value="Vaccinia Virus protein VP39"/>
    <property type="match status" value="1"/>
</dbReference>
<dbReference type="RefSeq" id="WP_376879058.1">
    <property type="nucleotide sequence ID" value="NZ_JBHUHP010000019.1"/>
</dbReference>
<comment type="caution">
    <text evidence="6">The sequence shown here is derived from an EMBL/GenBank/DDBJ whole genome shotgun (WGS) entry which is preliminary data.</text>
</comment>
<dbReference type="PRINTS" id="PR00368">
    <property type="entry name" value="FADPNR"/>
</dbReference>
<dbReference type="InterPro" id="IPR029063">
    <property type="entry name" value="SAM-dependent_MTases_sf"/>
</dbReference>
<comment type="catalytic activity">
    <reaction evidence="3">
        <text>[thioredoxin]-dithiol + NADP(+) = [thioredoxin]-disulfide + NADPH + H(+)</text>
        <dbReference type="Rhea" id="RHEA:20345"/>
        <dbReference type="Rhea" id="RHEA-COMP:10698"/>
        <dbReference type="Rhea" id="RHEA-COMP:10700"/>
        <dbReference type="ChEBI" id="CHEBI:15378"/>
        <dbReference type="ChEBI" id="CHEBI:29950"/>
        <dbReference type="ChEBI" id="CHEBI:50058"/>
        <dbReference type="ChEBI" id="CHEBI:57783"/>
        <dbReference type="ChEBI" id="CHEBI:58349"/>
        <dbReference type="EC" id="1.8.1.9"/>
    </reaction>
</comment>
<dbReference type="PANTHER" id="PTHR48105">
    <property type="entry name" value="THIOREDOXIN REDUCTASE 1-RELATED-RELATED"/>
    <property type="match status" value="1"/>
</dbReference>
<feature type="domain" description="FAD/NAD(P)-binding" evidence="4">
    <location>
        <begin position="5"/>
        <end position="290"/>
    </location>
</feature>
<dbReference type="Proteomes" id="UP001597402">
    <property type="component" value="Unassembled WGS sequence"/>
</dbReference>
<evidence type="ECO:0000256" key="3">
    <source>
        <dbReference type="ARBA" id="ARBA00048132"/>
    </source>
</evidence>
<dbReference type="InterPro" id="IPR036188">
    <property type="entry name" value="FAD/NAD-bd_sf"/>
</dbReference>
<dbReference type="Gene3D" id="3.50.50.60">
    <property type="entry name" value="FAD/NAD(P)-binding domain"/>
    <property type="match status" value="2"/>
</dbReference>
<reference evidence="7" key="1">
    <citation type="journal article" date="2019" name="Int. J. Syst. Evol. Microbiol.">
        <title>The Global Catalogue of Microorganisms (GCM) 10K type strain sequencing project: providing services to taxonomists for standard genome sequencing and annotation.</title>
        <authorList>
            <consortium name="The Broad Institute Genomics Platform"/>
            <consortium name="The Broad Institute Genome Sequencing Center for Infectious Disease"/>
            <person name="Wu L."/>
            <person name="Ma J."/>
        </authorList>
    </citation>
    <scope>NUCLEOTIDE SEQUENCE [LARGE SCALE GENOMIC DNA]</scope>
    <source>
        <strain evidence="7">JCM 3338</strain>
    </source>
</reference>
<evidence type="ECO:0000256" key="2">
    <source>
        <dbReference type="ARBA" id="ARBA00023002"/>
    </source>
</evidence>